<gene>
    <name evidence="5" type="ORF">VB798_05445</name>
</gene>
<dbReference type="PANTHER" id="PTHR44858:SF1">
    <property type="entry name" value="UDP-N-ACETYLGLUCOSAMINE--PEPTIDE N-ACETYLGLUCOSAMINYLTRANSFERASE SPINDLY-RELATED"/>
    <property type="match status" value="1"/>
</dbReference>
<feature type="domain" description="Regulator of ribonuclease activity B" evidence="4">
    <location>
        <begin position="31"/>
        <end position="125"/>
    </location>
</feature>
<dbReference type="PROSITE" id="PS50005">
    <property type="entry name" value="TPR"/>
    <property type="match status" value="2"/>
</dbReference>
<keyword evidence="6" id="KW-1185">Reference proteome</keyword>
<dbReference type="InterPro" id="IPR050498">
    <property type="entry name" value="Ycf3"/>
</dbReference>
<organism evidence="5 6">
    <name type="scientific">Arcicella lustrica</name>
    <dbReference type="NCBI Taxonomy" id="2984196"/>
    <lineage>
        <taxon>Bacteria</taxon>
        <taxon>Pseudomonadati</taxon>
        <taxon>Bacteroidota</taxon>
        <taxon>Cytophagia</taxon>
        <taxon>Cytophagales</taxon>
        <taxon>Flectobacillaceae</taxon>
        <taxon>Arcicella</taxon>
    </lineage>
</organism>
<feature type="repeat" description="TPR" evidence="3">
    <location>
        <begin position="217"/>
        <end position="250"/>
    </location>
</feature>
<dbReference type="PANTHER" id="PTHR44858">
    <property type="entry name" value="TETRATRICOPEPTIDE REPEAT PROTEIN 6"/>
    <property type="match status" value="1"/>
</dbReference>
<dbReference type="InterPro" id="IPR009671">
    <property type="entry name" value="RraB_dom"/>
</dbReference>
<protein>
    <submittedName>
        <fullName evidence="5">Tetratricopeptide repeat protein</fullName>
    </submittedName>
</protein>
<dbReference type="PROSITE" id="PS50293">
    <property type="entry name" value="TPR_REGION"/>
    <property type="match status" value="1"/>
</dbReference>
<keyword evidence="2 3" id="KW-0802">TPR repeat</keyword>
<comment type="caution">
    <text evidence="5">The sequence shown here is derived from an EMBL/GenBank/DDBJ whole genome shotgun (WGS) entry which is preliminary data.</text>
</comment>
<dbReference type="SMART" id="SM00028">
    <property type="entry name" value="TPR"/>
    <property type="match status" value="4"/>
</dbReference>
<evidence type="ECO:0000313" key="5">
    <source>
        <dbReference type="EMBL" id="MEA5426009.1"/>
    </source>
</evidence>
<dbReference type="RefSeq" id="WP_323256784.1">
    <property type="nucleotide sequence ID" value="NZ_JAYGIM010000004.1"/>
</dbReference>
<evidence type="ECO:0000313" key="6">
    <source>
        <dbReference type="Proteomes" id="UP001302222"/>
    </source>
</evidence>
<dbReference type="Gene3D" id="1.25.40.10">
    <property type="entry name" value="Tetratricopeptide repeat domain"/>
    <property type="match status" value="2"/>
</dbReference>
<feature type="repeat" description="TPR" evidence="3">
    <location>
        <begin position="183"/>
        <end position="216"/>
    </location>
</feature>
<dbReference type="EMBL" id="JAYGIM010000004">
    <property type="protein sequence ID" value="MEA5426009.1"/>
    <property type="molecule type" value="Genomic_DNA"/>
</dbReference>
<reference evidence="5 6" key="1">
    <citation type="submission" date="2023-12" db="EMBL/GenBank/DDBJ databases">
        <title>Novel species of the genus Arcicella isolated from rivers.</title>
        <authorList>
            <person name="Lu H."/>
        </authorList>
    </citation>
    <scope>NUCLEOTIDE SEQUENCE [LARGE SCALE GENOMIC DNA]</scope>
    <source>
        <strain evidence="5 6">DC25W</strain>
    </source>
</reference>
<dbReference type="SUPFAM" id="SSF89946">
    <property type="entry name" value="Hypothetical protein VC0424"/>
    <property type="match status" value="1"/>
</dbReference>
<keyword evidence="1" id="KW-0677">Repeat</keyword>
<accession>A0ABU5SG38</accession>
<name>A0ABU5SG38_9BACT</name>
<dbReference type="Proteomes" id="UP001302222">
    <property type="component" value="Unassembled WGS sequence"/>
</dbReference>
<sequence length="303" mass="34988">MKKIFYLIVIFINFIVYTNAQDNKRMANINSIFEKMELQGVDTKKPLLFGYFFYDKDKSKLENFKNELLKDNYQLVRLEMTEKNEFVLHVEKVEIHTRVSLLERENQLEKLSKKSKVETYDGWDVGNADPTKPLVSKSDFEKLLDTKTDAELYKLAGELYDSETNDKAIIVFNKCIEKNIKPDTSNFKLGVSYIGLGQIKTGVEKLEKAVILNPNYFKACFNLGATYYDNQQYQKSVDYYQKAAKINPKDDNVLYGIAASQFVLRQFKDAETNCKMALKLNPNNTNASSLLDNINKEKNGTQD</sequence>
<dbReference type="Pfam" id="PF06877">
    <property type="entry name" value="RraB"/>
    <property type="match status" value="1"/>
</dbReference>
<dbReference type="InterPro" id="IPR036701">
    <property type="entry name" value="RraB-like_sf"/>
</dbReference>
<dbReference type="Gene3D" id="3.30.70.970">
    <property type="entry name" value="RraB-like"/>
    <property type="match status" value="1"/>
</dbReference>
<evidence type="ECO:0000256" key="2">
    <source>
        <dbReference type="ARBA" id="ARBA00022803"/>
    </source>
</evidence>
<evidence type="ECO:0000259" key="4">
    <source>
        <dbReference type="Pfam" id="PF06877"/>
    </source>
</evidence>
<evidence type="ECO:0000256" key="1">
    <source>
        <dbReference type="ARBA" id="ARBA00022737"/>
    </source>
</evidence>
<evidence type="ECO:0000256" key="3">
    <source>
        <dbReference type="PROSITE-ProRule" id="PRU00339"/>
    </source>
</evidence>
<proteinExistence type="predicted"/>
<dbReference type="SUPFAM" id="SSF48452">
    <property type="entry name" value="TPR-like"/>
    <property type="match status" value="1"/>
</dbReference>
<dbReference type="Pfam" id="PF00515">
    <property type="entry name" value="TPR_1"/>
    <property type="match status" value="1"/>
</dbReference>
<dbReference type="InterPro" id="IPR011990">
    <property type="entry name" value="TPR-like_helical_dom_sf"/>
</dbReference>
<dbReference type="InterPro" id="IPR019734">
    <property type="entry name" value="TPR_rpt"/>
</dbReference>